<accession>A0AAI9ZBG4</accession>
<protein>
    <submittedName>
        <fullName evidence="2">Uncharacterized protein</fullName>
    </submittedName>
</protein>
<reference evidence="2 3" key="1">
    <citation type="submission" date="2016-10" db="EMBL/GenBank/DDBJ databases">
        <title>The genome sequence of Colletotrichum fioriniae PJ7.</title>
        <authorList>
            <person name="Baroncelli R."/>
        </authorList>
    </citation>
    <scope>NUCLEOTIDE SEQUENCE [LARGE SCALE GENOMIC DNA]</scope>
    <source>
        <strain evidence="2 3">IMI 309622</strain>
    </source>
</reference>
<comment type="caution">
    <text evidence="2">The sequence shown here is derived from an EMBL/GenBank/DDBJ whole genome shotgun (WGS) entry which is preliminary data.</text>
</comment>
<organism evidence="2 3">
    <name type="scientific">Colletotrichum costaricense</name>
    <dbReference type="NCBI Taxonomy" id="1209916"/>
    <lineage>
        <taxon>Eukaryota</taxon>
        <taxon>Fungi</taxon>
        <taxon>Dikarya</taxon>
        <taxon>Ascomycota</taxon>
        <taxon>Pezizomycotina</taxon>
        <taxon>Sordariomycetes</taxon>
        <taxon>Hypocreomycetidae</taxon>
        <taxon>Glomerellales</taxon>
        <taxon>Glomerellaceae</taxon>
        <taxon>Colletotrichum</taxon>
        <taxon>Colletotrichum acutatum species complex</taxon>
    </lineage>
</organism>
<dbReference type="Proteomes" id="UP001240678">
    <property type="component" value="Unassembled WGS sequence"/>
</dbReference>
<dbReference type="EMBL" id="MOOE01000001">
    <property type="protein sequence ID" value="KAK1539365.1"/>
    <property type="molecule type" value="Genomic_DNA"/>
</dbReference>
<proteinExistence type="predicted"/>
<name>A0AAI9ZBG4_9PEZI</name>
<dbReference type="AlphaFoldDB" id="A0AAI9ZBG4"/>
<keyword evidence="3" id="KW-1185">Reference proteome</keyword>
<dbReference type="RefSeq" id="XP_060320314.1">
    <property type="nucleotide sequence ID" value="XM_060448876.1"/>
</dbReference>
<feature type="region of interest" description="Disordered" evidence="1">
    <location>
        <begin position="1"/>
        <end position="42"/>
    </location>
</feature>
<sequence length="58" mass="5961">MLKNRGEAAVKNGGNGTGDGINGATPHPEPHQAGIMSDGYLPSPGFPNGTSFHSSHWC</sequence>
<gene>
    <name evidence="2" type="ORF">CCOS01_00679</name>
</gene>
<evidence type="ECO:0000256" key="1">
    <source>
        <dbReference type="SAM" id="MobiDB-lite"/>
    </source>
</evidence>
<dbReference type="GeneID" id="85332423"/>
<evidence type="ECO:0000313" key="2">
    <source>
        <dbReference type="EMBL" id="KAK1539365.1"/>
    </source>
</evidence>
<evidence type="ECO:0000313" key="3">
    <source>
        <dbReference type="Proteomes" id="UP001240678"/>
    </source>
</evidence>